<evidence type="ECO:0000313" key="2">
    <source>
        <dbReference type="EMBL" id="CAK6980912.1"/>
    </source>
</evidence>
<keyword evidence="1" id="KW-1133">Transmembrane helix</keyword>
<keyword evidence="1" id="KW-0472">Membrane</keyword>
<evidence type="ECO:0000313" key="3">
    <source>
        <dbReference type="Proteomes" id="UP001314229"/>
    </source>
</evidence>
<evidence type="ECO:0000256" key="1">
    <source>
        <dbReference type="SAM" id="Phobius"/>
    </source>
</evidence>
<dbReference type="Proteomes" id="UP001314229">
    <property type="component" value="Unassembled WGS sequence"/>
</dbReference>
<accession>A0AAV1QDD5</accession>
<feature type="transmembrane region" description="Helical" evidence="1">
    <location>
        <begin position="20"/>
        <end position="43"/>
    </location>
</feature>
<organism evidence="2 3">
    <name type="scientific">Scomber scombrus</name>
    <name type="common">Atlantic mackerel</name>
    <name type="synonym">Scomber vernalis</name>
    <dbReference type="NCBI Taxonomy" id="13677"/>
    <lineage>
        <taxon>Eukaryota</taxon>
        <taxon>Metazoa</taxon>
        <taxon>Chordata</taxon>
        <taxon>Craniata</taxon>
        <taxon>Vertebrata</taxon>
        <taxon>Euteleostomi</taxon>
        <taxon>Actinopterygii</taxon>
        <taxon>Neopterygii</taxon>
        <taxon>Teleostei</taxon>
        <taxon>Neoteleostei</taxon>
        <taxon>Acanthomorphata</taxon>
        <taxon>Pelagiaria</taxon>
        <taxon>Scombriformes</taxon>
        <taxon>Scombridae</taxon>
        <taxon>Scomber</taxon>
    </lineage>
</organism>
<name>A0AAV1QDD5_SCOSC</name>
<comment type="caution">
    <text evidence="2">The sequence shown here is derived from an EMBL/GenBank/DDBJ whole genome shotgun (WGS) entry which is preliminary data.</text>
</comment>
<gene>
    <name evidence="2" type="ORF">FSCOSCO3_A006457</name>
</gene>
<keyword evidence="1" id="KW-0812">Transmembrane</keyword>
<keyword evidence="3" id="KW-1185">Reference proteome</keyword>
<sequence length="68" mass="6818">MSGCQEEEGVSDGSSATQPSHASVIILVVAVLIGAPVSGPAVASQHTAKIPAKVHPSTHVGDLVLQIH</sequence>
<proteinExistence type="predicted"/>
<protein>
    <submittedName>
        <fullName evidence="2">Uncharacterized protein</fullName>
    </submittedName>
</protein>
<reference evidence="2 3" key="1">
    <citation type="submission" date="2024-01" db="EMBL/GenBank/DDBJ databases">
        <authorList>
            <person name="Alioto T."/>
            <person name="Alioto T."/>
            <person name="Gomez Garrido J."/>
        </authorList>
    </citation>
    <scope>NUCLEOTIDE SEQUENCE [LARGE SCALE GENOMIC DNA]</scope>
</reference>
<dbReference type="EMBL" id="CAWUFR010000752">
    <property type="protein sequence ID" value="CAK6980912.1"/>
    <property type="molecule type" value="Genomic_DNA"/>
</dbReference>
<dbReference type="AlphaFoldDB" id="A0AAV1QDD5"/>